<accession>A0AA43UCG6</accession>
<comment type="caution">
    <text evidence="3">The sequence shown here is derived from an EMBL/GenBank/DDBJ whole genome shotgun (WGS) entry which is preliminary data.</text>
</comment>
<evidence type="ECO:0000313" key="4">
    <source>
        <dbReference type="Proteomes" id="UP001171751"/>
    </source>
</evidence>
<proteinExistence type="predicted"/>
<organism evidence="3 4">
    <name type="scientific">Atopococcus tabaci</name>
    <dbReference type="NCBI Taxonomy" id="269774"/>
    <lineage>
        <taxon>Bacteria</taxon>
        <taxon>Bacillati</taxon>
        <taxon>Bacillota</taxon>
        <taxon>Bacilli</taxon>
        <taxon>Lactobacillales</taxon>
        <taxon>Carnobacteriaceae</taxon>
        <taxon>Atopococcus</taxon>
    </lineage>
</organism>
<keyword evidence="1" id="KW-0812">Transmembrane</keyword>
<dbReference type="Pfam" id="PF02698">
    <property type="entry name" value="DUF218"/>
    <property type="match status" value="1"/>
</dbReference>
<dbReference type="InterPro" id="IPR003848">
    <property type="entry name" value="DUF218"/>
</dbReference>
<keyword evidence="4" id="KW-1185">Reference proteome</keyword>
<dbReference type="AlphaFoldDB" id="A0AA43UCG6"/>
<feature type="domain" description="DUF218" evidence="2">
    <location>
        <begin position="37"/>
        <end position="177"/>
    </location>
</feature>
<feature type="transmembrane region" description="Helical" evidence="1">
    <location>
        <begin position="5"/>
        <end position="25"/>
    </location>
</feature>
<sequence length="198" mass="22992">MRKNIFNTIFITVILLLTGHILLYFNLNVGNPPIPADTIIVPEGPGTERAQKSVELLNQGYSKNQKIIVSPFINEEFGTDFSSHYHHLYGAGYDTVVQENEATSTWTNARHTLDLMQELGYTSALIVSSDYHTRRVRLAYERTNKDYNFDLTYVSAYPLDDEDRPIPYWNHFENKWYAFTEIPKLYGYQLGLYHLIDL</sequence>
<reference evidence="3" key="1">
    <citation type="submission" date="2023-07" db="EMBL/GenBank/DDBJ databases">
        <title>Between Cages and Wild: Unraveling the Impact of Captivity on Animal Microbiomes and Antimicrobial Resistance.</title>
        <authorList>
            <person name="Schmartz G.P."/>
            <person name="Rehner J."/>
            <person name="Schuff M.J."/>
            <person name="Becker S.L."/>
            <person name="Kravczyk M."/>
            <person name="Gurevich A."/>
            <person name="Francke R."/>
            <person name="Mueller R."/>
            <person name="Keller V."/>
            <person name="Keller A."/>
        </authorList>
    </citation>
    <scope>NUCLEOTIDE SEQUENCE</scope>
    <source>
        <strain evidence="3">S39M_St_73</strain>
    </source>
</reference>
<keyword evidence="1" id="KW-1133">Transmembrane helix</keyword>
<dbReference type="Gene3D" id="3.40.50.620">
    <property type="entry name" value="HUPs"/>
    <property type="match status" value="1"/>
</dbReference>
<gene>
    <name evidence="3" type="ORF">Q4F26_03600</name>
</gene>
<dbReference type="Proteomes" id="UP001171751">
    <property type="component" value="Unassembled WGS sequence"/>
</dbReference>
<name>A0AA43UCG6_9LACT</name>
<keyword evidence="1" id="KW-0472">Membrane</keyword>
<evidence type="ECO:0000259" key="2">
    <source>
        <dbReference type="Pfam" id="PF02698"/>
    </source>
</evidence>
<evidence type="ECO:0000256" key="1">
    <source>
        <dbReference type="SAM" id="Phobius"/>
    </source>
</evidence>
<evidence type="ECO:0000313" key="3">
    <source>
        <dbReference type="EMBL" id="MDO5457408.1"/>
    </source>
</evidence>
<protein>
    <submittedName>
        <fullName evidence="3">YdcF family protein</fullName>
    </submittedName>
</protein>
<dbReference type="EMBL" id="JAUNQW010000010">
    <property type="protein sequence ID" value="MDO5457408.1"/>
    <property type="molecule type" value="Genomic_DNA"/>
</dbReference>
<dbReference type="CDD" id="cd06259">
    <property type="entry name" value="YdcF-like"/>
    <property type="match status" value="1"/>
</dbReference>
<dbReference type="InterPro" id="IPR014729">
    <property type="entry name" value="Rossmann-like_a/b/a_fold"/>
</dbReference>